<evidence type="ECO:0000313" key="2">
    <source>
        <dbReference type="EMBL" id="SDI32124.1"/>
    </source>
</evidence>
<dbReference type="STRING" id="1121419.SAMN05443529_13331"/>
<dbReference type="Proteomes" id="UP000198656">
    <property type="component" value="Unassembled WGS sequence"/>
</dbReference>
<proteinExistence type="predicted"/>
<dbReference type="EMBL" id="FNCP01000033">
    <property type="protein sequence ID" value="SDI32124.1"/>
    <property type="molecule type" value="Genomic_DNA"/>
</dbReference>
<dbReference type="RefSeq" id="WP_092335473.1">
    <property type="nucleotide sequence ID" value="NZ_FNCP01000033.1"/>
</dbReference>
<keyword evidence="1" id="KW-1133">Transmembrane helix</keyword>
<keyword evidence="3" id="KW-1185">Reference proteome</keyword>
<evidence type="ECO:0000313" key="3">
    <source>
        <dbReference type="Proteomes" id="UP000198656"/>
    </source>
</evidence>
<protein>
    <submittedName>
        <fullName evidence="2">Uncharacterized protein</fullName>
    </submittedName>
</protein>
<keyword evidence="1" id="KW-0472">Membrane</keyword>
<reference evidence="3" key="1">
    <citation type="submission" date="2016-10" db="EMBL/GenBank/DDBJ databases">
        <authorList>
            <person name="Varghese N."/>
            <person name="Submissions S."/>
        </authorList>
    </citation>
    <scope>NUCLEOTIDE SEQUENCE [LARGE SCALE GENOMIC DNA]</scope>
    <source>
        <strain evidence="3">DSM 8344</strain>
    </source>
</reference>
<feature type="transmembrane region" description="Helical" evidence="1">
    <location>
        <begin position="23"/>
        <end position="46"/>
    </location>
</feature>
<feature type="transmembrane region" description="Helical" evidence="1">
    <location>
        <begin position="52"/>
        <end position="73"/>
    </location>
</feature>
<accession>A0A1G8JLG9</accession>
<name>A0A1G8JLG9_9FIRM</name>
<gene>
    <name evidence="2" type="ORF">SAMN05443529_13331</name>
</gene>
<feature type="transmembrane region" description="Helical" evidence="1">
    <location>
        <begin position="85"/>
        <end position="105"/>
    </location>
</feature>
<dbReference type="OrthoDB" id="1798253at2"/>
<dbReference type="AlphaFoldDB" id="A0A1G8JLG9"/>
<evidence type="ECO:0000256" key="1">
    <source>
        <dbReference type="SAM" id="Phobius"/>
    </source>
</evidence>
<keyword evidence="1" id="KW-0812">Transmembrane</keyword>
<organism evidence="2 3">
    <name type="scientific">Desulfosporosinus hippei DSM 8344</name>
    <dbReference type="NCBI Taxonomy" id="1121419"/>
    <lineage>
        <taxon>Bacteria</taxon>
        <taxon>Bacillati</taxon>
        <taxon>Bacillota</taxon>
        <taxon>Clostridia</taxon>
        <taxon>Eubacteriales</taxon>
        <taxon>Desulfitobacteriaceae</taxon>
        <taxon>Desulfosporosinus</taxon>
    </lineage>
</organism>
<sequence>MAVSRVGLGEFGKRSSSRGTQKWPVLANTFLISMSILTALDLMLAYLSGDTLVNYIISVLMDLTISGLGLVFCRDLVTNRDQESRICFLAYMVFLWTCISVLKLVF</sequence>